<name>A0ABP0GZB0_CLALP</name>
<dbReference type="EMBL" id="CAWYQH010000163">
    <property type="protein sequence ID" value="CAK8697085.1"/>
    <property type="molecule type" value="Genomic_DNA"/>
</dbReference>
<reference evidence="1 2" key="1">
    <citation type="submission" date="2024-02" db="EMBL/GenBank/DDBJ databases">
        <authorList>
            <person name="Daric V."/>
            <person name="Darras S."/>
        </authorList>
    </citation>
    <scope>NUCLEOTIDE SEQUENCE [LARGE SCALE GENOMIC DNA]</scope>
</reference>
<keyword evidence="2" id="KW-1185">Reference proteome</keyword>
<sequence>MVSNSSCSGCDFTYMTKSNLKTFSQLSCEPLTSLGFRCPSRNRALAIFLNQFDLLPDIALYFPDEILAVCSVSYRRVTEDSFYNEDDDDDFVEDTDNSAWQKDSNLLTNLLDEDSLGQLAAVHNKYHQLKCHLNSLRGGDPNKPSTSLDLIQNDLVDTIIAHAQEPEIVVTSPTRNRKKTGRYVETQKKLCIHIVRWTCMIIRFSFLHSRKLSAGSSEVSASERAQRVSEIKQRALKSKVNTSSRSLRYHT</sequence>
<organism evidence="1 2">
    <name type="scientific">Clavelina lepadiformis</name>
    <name type="common">Light-bulb sea squirt</name>
    <name type="synonym">Ascidia lepadiformis</name>
    <dbReference type="NCBI Taxonomy" id="159417"/>
    <lineage>
        <taxon>Eukaryota</taxon>
        <taxon>Metazoa</taxon>
        <taxon>Chordata</taxon>
        <taxon>Tunicata</taxon>
        <taxon>Ascidiacea</taxon>
        <taxon>Aplousobranchia</taxon>
        <taxon>Clavelinidae</taxon>
        <taxon>Clavelina</taxon>
    </lineage>
</organism>
<comment type="caution">
    <text evidence="1">The sequence shown here is derived from an EMBL/GenBank/DDBJ whole genome shotgun (WGS) entry which is preliminary data.</text>
</comment>
<dbReference type="Proteomes" id="UP001642483">
    <property type="component" value="Unassembled WGS sequence"/>
</dbReference>
<protein>
    <submittedName>
        <fullName evidence="1">Uncharacterized protein</fullName>
    </submittedName>
</protein>
<evidence type="ECO:0000313" key="1">
    <source>
        <dbReference type="EMBL" id="CAK8697085.1"/>
    </source>
</evidence>
<gene>
    <name evidence="1" type="ORF">CVLEPA_LOCUS30365</name>
</gene>
<accession>A0ABP0GZB0</accession>
<proteinExistence type="predicted"/>
<evidence type="ECO:0000313" key="2">
    <source>
        <dbReference type="Proteomes" id="UP001642483"/>
    </source>
</evidence>